<evidence type="ECO:0000313" key="2">
    <source>
        <dbReference type="EMBL" id="TDX94954.1"/>
    </source>
</evidence>
<name>A0A3N0W4X3_9FLAO</name>
<dbReference type="EMBL" id="SOQW01000001">
    <property type="protein sequence ID" value="TDX94954.1"/>
    <property type="molecule type" value="Genomic_DNA"/>
</dbReference>
<evidence type="ECO:0000313" key="1">
    <source>
        <dbReference type="EMBL" id="ROI00102.1"/>
    </source>
</evidence>
<organism evidence="1 3">
    <name type="scientific">Chryseobacterium daecheongense</name>
    <dbReference type="NCBI Taxonomy" id="192389"/>
    <lineage>
        <taxon>Bacteria</taxon>
        <taxon>Pseudomonadati</taxon>
        <taxon>Bacteroidota</taxon>
        <taxon>Flavobacteriia</taxon>
        <taxon>Flavobacteriales</taxon>
        <taxon>Weeksellaceae</taxon>
        <taxon>Chryseobacterium group</taxon>
        <taxon>Chryseobacterium</taxon>
    </lineage>
</organism>
<gene>
    <name evidence="2" type="ORF">BCF50_0726</name>
    <name evidence="1" type="ORF">EGI05_04220</name>
</gene>
<keyword evidence="4" id="KW-1185">Reference proteome</keyword>
<comment type="caution">
    <text evidence="1">The sequence shown here is derived from an EMBL/GenBank/DDBJ whole genome shotgun (WGS) entry which is preliminary data.</text>
</comment>
<reference evidence="1 3" key="1">
    <citation type="submission" date="2018-11" db="EMBL/GenBank/DDBJ databases">
        <title>Proposal to divide the Flavobacteriaceae and reorganize its genera based on Amino Acid Identity values calculated from whole genome sequences.</title>
        <authorList>
            <person name="Nicholson A.C."/>
            <person name="Gulvik C.A."/>
            <person name="Whitney A.M."/>
            <person name="Humrighouse B.W."/>
            <person name="Bell M."/>
            <person name="Holmes B."/>
            <person name="Steigerwalt A."/>
            <person name="Villarma A."/>
            <person name="Sheth M."/>
            <person name="Batra D."/>
            <person name="Pryor J."/>
            <person name="Bernardet J.-F."/>
            <person name="Hugo C."/>
            <person name="Kampfer P."/>
            <person name="Newman J."/>
            <person name="Mcquiston J.R."/>
        </authorList>
    </citation>
    <scope>NUCLEOTIDE SEQUENCE [LARGE SCALE GENOMIC DNA]</scope>
    <source>
        <strain evidence="1 3">DSM 15235</strain>
    </source>
</reference>
<dbReference type="Proteomes" id="UP000295709">
    <property type="component" value="Unassembled WGS sequence"/>
</dbReference>
<sequence>MKIIWHLNCEYHIIEQKKLQKMKKILLTMMLFGTFTLSFAQSDYYNDYRRSITDVNWTNIATDLVLTAIQVRELNALNNRYSDYNSWLRVYGDNPDRWRTDRYYEIERILGPQKYIKFKNKYYKGQNPVAVYNRNKNNNKKYKHMAPKVKAYKGDKGNGHKH</sequence>
<dbReference type="AlphaFoldDB" id="A0A3N0W4X3"/>
<proteinExistence type="predicted"/>
<protein>
    <submittedName>
        <fullName evidence="1">Uncharacterized protein</fullName>
    </submittedName>
</protein>
<evidence type="ECO:0000313" key="3">
    <source>
        <dbReference type="Proteomes" id="UP000269375"/>
    </source>
</evidence>
<dbReference type="EMBL" id="RJTX01000001">
    <property type="protein sequence ID" value="ROI00102.1"/>
    <property type="molecule type" value="Genomic_DNA"/>
</dbReference>
<dbReference type="Proteomes" id="UP000269375">
    <property type="component" value="Unassembled WGS sequence"/>
</dbReference>
<accession>A0A3N0W4X3</accession>
<evidence type="ECO:0000313" key="4">
    <source>
        <dbReference type="Proteomes" id="UP000295709"/>
    </source>
</evidence>
<reference evidence="2 4" key="2">
    <citation type="submission" date="2019-03" db="EMBL/GenBank/DDBJ databases">
        <title>Genomic Encyclopedia of Archaeal and Bacterial Type Strains, Phase II (KMG-II): from individual species to whole genera.</title>
        <authorList>
            <person name="Goeker M."/>
        </authorList>
    </citation>
    <scope>NUCLEOTIDE SEQUENCE [LARGE SCALE GENOMIC DNA]</scope>
    <source>
        <strain evidence="2 4">DSM 15235</strain>
    </source>
</reference>